<dbReference type="EMBL" id="JAEQNE010000001">
    <property type="protein sequence ID" value="MBL0390076.1"/>
    <property type="molecule type" value="Genomic_DNA"/>
</dbReference>
<dbReference type="Pfam" id="PF01979">
    <property type="entry name" value="Amidohydro_1"/>
    <property type="match status" value="1"/>
</dbReference>
<evidence type="ECO:0000313" key="5">
    <source>
        <dbReference type="EMBL" id="MBL0390076.1"/>
    </source>
</evidence>
<evidence type="ECO:0000259" key="4">
    <source>
        <dbReference type="Pfam" id="PF01979"/>
    </source>
</evidence>
<dbReference type="GO" id="GO:0016810">
    <property type="term" value="F:hydrolase activity, acting on carbon-nitrogen (but not peptide) bonds"/>
    <property type="evidence" value="ECO:0007669"/>
    <property type="project" value="InterPro"/>
</dbReference>
<dbReference type="AlphaFoldDB" id="A0A937CR80"/>
<dbReference type="InterPro" id="IPR006311">
    <property type="entry name" value="TAT_signal"/>
</dbReference>
<dbReference type="PROSITE" id="PS51318">
    <property type="entry name" value="TAT"/>
    <property type="match status" value="1"/>
</dbReference>
<comment type="caution">
    <text evidence="5">The sequence shown here is derived from an EMBL/GenBank/DDBJ whole genome shotgun (WGS) entry which is preliminary data.</text>
</comment>
<dbReference type="SUPFAM" id="SSF51338">
    <property type="entry name" value="Composite domain of metallo-dependent hydrolases"/>
    <property type="match status" value="1"/>
</dbReference>
<evidence type="ECO:0000256" key="2">
    <source>
        <dbReference type="ARBA" id="ARBA00022801"/>
    </source>
</evidence>
<sequence length="517" mass="55874">MCKLCDQGQPQDHSDSPRASVSRSRRDFLKAGAAGTAAAAAGLGLFAERAAAAQGDDDPPGDSGRSGRRYVIKGGHVMSMDPNVGDFVQADVLVEGKKILAVGPHLPSFGTPIDARGKIVMPGFVDTHHHQFETALRSFLADGLLLNDGKPHGAINYFDYILGKFAPVYRPQDVYINEVFGALSQIDAGVTTVHDVSQIHHSPQHSDAAIKGLADSGRRSVFGYFESAGNVPGNRYPADAARIKSQYFSSDDQLLSMIMGGEIYLPGFEAAWTVGRQLGLQVAAHIVGPFGMAPTFDALAASNQFGPDNLFIHMTGMSDMSWQKVKDAGAAVSLAVPIEMNMRHGMPPILKTLSLGIQPSLSVDVECTLTADMFTQMRSAMALQKAFINQMALEQNNPPSLPELLTTRDVLRFATMEGARDLRLDRKTGSLTPGKEADIIILDAEAINVAPLNVVPGAVVSLMERSNVETVIVAGKVRKWKGRLLDVDLRRLRRDLEASRDYLFNAANIPQNLFRPN</sequence>
<comment type="similarity">
    <text evidence="1">Belongs to the metallo-dependent hydrolases superfamily. ATZ/TRZ family.</text>
</comment>
<evidence type="ECO:0000256" key="1">
    <source>
        <dbReference type="ARBA" id="ARBA00006745"/>
    </source>
</evidence>
<keyword evidence="6" id="KW-1185">Reference proteome</keyword>
<dbReference type="InterPro" id="IPR032466">
    <property type="entry name" value="Metal_Hydrolase"/>
</dbReference>
<proteinExistence type="inferred from homology"/>
<dbReference type="InterPro" id="IPR019546">
    <property type="entry name" value="TAT_signal_bac_arc"/>
</dbReference>
<dbReference type="InterPro" id="IPR011059">
    <property type="entry name" value="Metal-dep_hydrolase_composite"/>
</dbReference>
<reference evidence="5 6" key="1">
    <citation type="journal article" date="2017" name="Int. J. Syst. Evol. Microbiol.">
        <title>Ramlibacter monticola sp. nov., isolated from forest soil.</title>
        <authorList>
            <person name="Chaudhary D.K."/>
            <person name="Kim J."/>
        </authorList>
    </citation>
    <scope>NUCLEOTIDE SEQUENCE [LARGE SCALE GENOMIC DNA]</scope>
    <source>
        <strain evidence="5 6">KACC 19175</strain>
    </source>
</reference>
<dbReference type="SUPFAM" id="SSF51556">
    <property type="entry name" value="Metallo-dependent hydrolases"/>
    <property type="match status" value="1"/>
</dbReference>
<keyword evidence="2" id="KW-0378">Hydrolase</keyword>
<organism evidence="5 6">
    <name type="scientific">Ramlibacter monticola</name>
    <dbReference type="NCBI Taxonomy" id="1926872"/>
    <lineage>
        <taxon>Bacteria</taxon>
        <taxon>Pseudomonadati</taxon>
        <taxon>Pseudomonadota</taxon>
        <taxon>Betaproteobacteria</taxon>
        <taxon>Burkholderiales</taxon>
        <taxon>Comamonadaceae</taxon>
        <taxon>Ramlibacter</taxon>
    </lineage>
</organism>
<dbReference type="NCBIfam" id="NF006056">
    <property type="entry name" value="PRK08204.1"/>
    <property type="match status" value="1"/>
</dbReference>
<evidence type="ECO:0000256" key="3">
    <source>
        <dbReference type="SAM" id="MobiDB-lite"/>
    </source>
</evidence>
<dbReference type="RefSeq" id="WP_201672652.1">
    <property type="nucleotide sequence ID" value="NZ_JAEQNE010000001.1"/>
</dbReference>
<gene>
    <name evidence="5" type="ORF">JJ685_02860</name>
</gene>
<dbReference type="NCBIfam" id="TIGR01409">
    <property type="entry name" value="TAT_signal_seq"/>
    <property type="match status" value="1"/>
</dbReference>
<dbReference type="PANTHER" id="PTHR43794">
    <property type="entry name" value="AMINOHYDROLASE SSNA-RELATED"/>
    <property type="match status" value="1"/>
</dbReference>
<protein>
    <submittedName>
        <fullName evidence="5">Amidohydrolase family protein</fullName>
    </submittedName>
</protein>
<dbReference type="Gene3D" id="2.30.40.10">
    <property type="entry name" value="Urease, subunit C, domain 1"/>
    <property type="match status" value="1"/>
</dbReference>
<feature type="region of interest" description="Disordered" evidence="3">
    <location>
        <begin position="1"/>
        <end position="27"/>
    </location>
</feature>
<feature type="domain" description="Amidohydrolase-related" evidence="4">
    <location>
        <begin position="313"/>
        <end position="477"/>
    </location>
</feature>
<evidence type="ECO:0000313" key="6">
    <source>
        <dbReference type="Proteomes" id="UP000599109"/>
    </source>
</evidence>
<name>A0A937CR80_9BURK</name>
<accession>A0A937CR80</accession>
<dbReference type="Proteomes" id="UP000599109">
    <property type="component" value="Unassembled WGS sequence"/>
</dbReference>
<dbReference type="PANTHER" id="PTHR43794:SF11">
    <property type="entry name" value="AMIDOHYDROLASE-RELATED DOMAIN-CONTAINING PROTEIN"/>
    <property type="match status" value="1"/>
</dbReference>
<dbReference type="InterPro" id="IPR050287">
    <property type="entry name" value="MTA/SAH_deaminase"/>
</dbReference>
<dbReference type="Gene3D" id="3.20.20.140">
    <property type="entry name" value="Metal-dependent hydrolases"/>
    <property type="match status" value="1"/>
</dbReference>
<dbReference type="InterPro" id="IPR006680">
    <property type="entry name" value="Amidohydro-rel"/>
</dbReference>